<name>A0A2R6XGS3_MARPO</name>
<dbReference type="EMBL" id="KZ772687">
    <property type="protein sequence ID" value="PTQ45315.1"/>
    <property type="molecule type" value="Genomic_DNA"/>
</dbReference>
<evidence type="ECO:0000256" key="1">
    <source>
        <dbReference type="SAM" id="MobiDB-lite"/>
    </source>
</evidence>
<keyword evidence="3" id="KW-1185">Reference proteome</keyword>
<accession>A0A2R6XGS3</accession>
<dbReference type="AlphaFoldDB" id="A0A2R6XGS3"/>
<proteinExistence type="predicted"/>
<organism evidence="2 3">
    <name type="scientific">Marchantia polymorpha</name>
    <name type="common">Common liverwort</name>
    <name type="synonym">Marchantia aquatica</name>
    <dbReference type="NCBI Taxonomy" id="3197"/>
    <lineage>
        <taxon>Eukaryota</taxon>
        <taxon>Viridiplantae</taxon>
        <taxon>Streptophyta</taxon>
        <taxon>Embryophyta</taxon>
        <taxon>Marchantiophyta</taxon>
        <taxon>Marchantiopsida</taxon>
        <taxon>Marchantiidae</taxon>
        <taxon>Marchantiales</taxon>
        <taxon>Marchantiaceae</taxon>
        <taxon>Marchantia</taxon>
    </lineage>
</organism>
<feature type="region of interest" description="Disordered" evidence="1">
    <location>
        <begin position="75"/>
        <end position="96"/>
    </location>
</feature>
<gene>
    <name evidence="2" type="ORF">MARPO_0015s0113</name>
</gene>
<evidence type="ECO:0000313" key="3">
    <source>
        <dbReference type="Proteomes" id="UP000244005"/>
    </source>
</evidence>
<dbReference type="Gramene" id="Mp2g08280.1">
    <property type="protein sequence ID" value="Mp2g08280.1.cds1"/>
    <property type="gene ID" value="Mp2g08280"/>
</dbReference>
<evidence type="ECO:0000313" key="2">
    <source>
        <dbReference type="EMBL" id="PTQ45315.1"/>
    </source>
</evidence>
<protein>
    <submittedName>
        <fullName evidence="2">Uncharacterized protein</fullName>
    </submittedName>
</protein>
<sequence length="194" mass="20459">MGRADAGRAGLGVGLAFSPSTAPQGAQNDVRAMVREPTKRRTLTSLSLLALLLISSSPSEGQDWAVRPLLSLGAAKERGKPRPRGGPTLKVSPSSTQRNHACRLPLLLLLAASVRAARPFLGRLATNGRPRRRRPPNCVHAAFLDGPCATPDVGRAATTSSGGYPHPPPPSSPWAFFGPLERGNIVMGRVLRAL</sequence>
<dbReference type="Proteomes" id="UP000244005">
    <property type="component" value="Unassembled WGS sequence"/>
</dbReference>
<reference evidence="3" key="1">
    <citation type="journal article" date="2017" name="Cell">
        <title>Insights into land plant evolution garnered from the Marchantia polymorpha genome.</title>
        <authorList>
            <person name="Bowman J.L."/>
            <person name="Kohchi T."/>
            <person name="Yamato K.T."/>
            <person name="Jenkins J."/>
            <person name="Shu S."/>
            <person name="Ishizaki K."/>
            <person name="Yamaoka S."/>
            <person name="Nishihama R."/>
            <person name="Nakamura Y."/>
            <person name="Berger F."/>
            <person name="Adam C."/>
            <person name="Aki S.S."/>
            <person name="Althoff F."/>
            <person name="Araki T."/>
            <person name="Arteaga-Vazquez M.A."/>
            <person name="Balasubrmanian S."/>
            <person name="Barry K."/>
            <person name="Bauer D."/>
            <person name="Boehm C.R."/>
            <person name="Briginshaw L."/>
            <person name="Caballero-Perez J."/>
            <person name="Catarino B."/>
            <person name="Chen F."/>
            <person name="Chiyoda S."/>
            <person name="Chovatia M."/>
            <person name="Davies K.M."/>
            <person name="Delmans M."/>
            <person name="Demura T."/>
            <person name="Dierschke T."/>
            <person name="Dolan L."/>
            <person name="Dorantes-Acosta A.E."/>
            <person name="Eklund D.M."/>
            <person name="Florent S.N."/>
            <person name="Flores-Sandoval E."/>
            <person name="Fujiyama A."/>
            <person name="Fukuzawa H."/>
            <person name="Galik B."/>
            <person name="Grimanelli D."/>
            <person name="Grimwood J."/>
            <person name="Grossniklaus U."/>
            <person name="Hamada T."/>
            <person name="Haseloff J."/>
            <person name="Hetherington A.J."/>
            <person name="Higo A."/>
            <person name="Hirakawa Y."/>
            <person name="Hundley H.N."/>
            <person name="Ikeda Y."/>
            <person name="Inoue K."/>
            <person name="Inoue S.I."/>
            <person name="Ishida S."/>
            <person name="Jia Q."/>
            <person name="Kakita M."/>
            <person name="Kanazawa T."/>
            <person name="Kawai Y."/>
            <person name="Kawashima T."/>
            <person name="Kennedy M."/>
            <person name="Kinose K."/>
            <person name="Kinoshita T."/>
            <person name="Kohara Y."/>
            <person name="Koide E."/>
            <person name="Komatsu K."/>
            <person name="Kopischke S."/>
            <person name="Kubo M."/>
            <person name="Kyozuka J."/>
            <person name="Lagercrantz U."/>
            <person name="Lin S.S."/>
            <person name="Lindquist E."/>
            <person name="Lipzen A.M."/>
            <person name="Lu C.W."/>
            <person name="De Luna E."/>
            <person name="Martienssen R.A."/>
            <person name="Minamino N."/>
            <person name="Mizutani M."/>
            <person name="Mizutani M."/>
            <person name="Mochizuki N."/>
            <person name="Monte I."/>
            <person name="Mosher R."/>
            <person name="Nagasaki H."/>
            <person name="Nakagami H."/>
            <person name="Naramoto S."/>
            <person name="Nishitani K."/>
            <person name="Ohtani M."/>
            <person name="Okamoto T."/>
            <person name="Okumura M."/>
            <person name="Phillips J."/>
            <person name="Pollak B."/>
            <person name="Reinders A."/>
            <person name="Rovekamp M."/>
            <person name="Sano R."/>
            <person name="Sawa S."/>
            <person name="Schmid M.W."/>
            <person name="Shirakawa M."/>
            <person name="Solano R."/>
            <person name="Spunde A."/>
            <person name="Suetsugu N."/>
            <person name="Sugano S."/>
            <person name="Sugiyama A."/>
            <person name="Sun R."/>
            <person name="Suzuki Y."/>
            <person name="Takenaka M."/>
            <person name="Takezawa D."/>
            <person name="Tomogane H."/>
            <person name="Tsuzuki M."/>
            <person name="Ueda T."/>
            <person name="Umeda M."/>
            <person name="Ward J.M."/>
            <person name="Watanabe Y."/>
            <person name="Yazaki K."/>
            <person name="Yokoyama R."/>
            <person name="Yoshitake Y."/>
            <person name="Yotsui I."/>
            <person name="Zachgo S."/>
            <person name="Schmutz J."/>
        </authorList>
    </citation>
    <scope>NUCLEOTIDE SEQUENCE [LARGE SCALE GENOMIC DNA]</scope>
    <source>
        <strain evidence="3">Tak-1</strain>
    </source>
</reference>